<dbReference type="InterPro" id="IPR050960">
    <property type="entry name" value="AB_hydrolase_4_sf"/>
</dbReference>
<gene>
    <name evidence="5" type="ORF">AUC68_03780</name>
</gene>
<comment type="similarity">
    <text evidence="1">Belongs to the AB hydrolase superfamily. AB hydrolase 4 family.</text>
</comment>
<dbReference type="PANTHER" id="PTHR10794">
    <property type="entry name" value="ABHYDROLASE DOMAIN-CONTAINING PROTEIN"/>
    <property type="match status" value="1"/>
</dbReference>
<dbReference type="Gene3D" id="3.40.50.1820">
    <property type="entry name" value="alpha/beta hydrolase"/>
    <property type="match status" value="1"/>
</dbReference>
<organism evidence="5 6">
    <name type="scientific">Methyloceanibacter methanicus</name>
    <dbReference type="NCBI Taxonomy" id="1774968"/>
    <lineage>
        <taxon>Bacteria</taxon>
        <taxon>Pseudomonadati</taxon>
        <taxon>Pseudomonadota</taxon>
        <taxon>Alphaproteobacteria</taxon>
        <taxon>Hyphomicrobiales</taxon>
        <taxon>Hyphomicrobiaceae</taxon>
        <taxon>Methyloceanibacter</taxon>
    </lineage>
</organism>
<feature type="active site" description="Charge relay system" evidence="2">
    <location>
        <position position="157"/>
    </location>
</feature>
<dbReference type="InterPro" id="IPR000073">
    <property type="entry name" value="AB_hydrolase_1"/>
</dbReference>
<accession>A0A1E3W030</accession>
<evidence type="ECO:0000256" key="1">
    <source>
        <dbReference type="ARBA" id="ARBA00010884"/>
    </source>
</evidence>
<dbReference type="InterPro" id="IPR029058">
    <property type="entry name" value="AB_hydrolase_fold"/>
</dbReference>
<reference evidence="5 6" key="1">
    <citation type="journal article" date="2016" name="Environ. Microbiol.">
        <title>New Methyloceanibacter diversity from North Sea sediments includes methanotroph containing solely the soluble methane monooxygenase.</title>
        <authorList>
            <person name="Vekeman B."/>
            <person name="Kerckhof F.M."/>
            <person name="Cremers G."/>
            <person name="de Vos P."/>
            <person name="Vandamme P."/>
            <person name="Boon N."/>
            <person name="Op den Camp H.J."/>
            <person name="Heylen K."/>
        </authorList>
    </citation>
    <scope>NUCLEOTIDE SEQUENCE [LARGE SCALE GENOMIC DNA]</scope>
    <source>
        <strain evidence="5 6">R-67174</strain>
    </source>
</reference>
<feature type="active site" description="Charge relay system" evidence="2">
    <location>
        <position position="309"/>
    </location>
</feature>
<evidence type="ECO:0000256" key="2">
    <source>
        <dbReference type="PIRSR" id="PIRSR005211-1"/>
    </source>
</evidence>
<feature type="region of interest" description="Disordered" evidence="3">
    <location>
        <begin position="333"/>
        <end position="352"/>
    </location>
</feature>
<dbReference type="EMBL" id="LPWG01000011">
    <property type="protein sequence ID" value="ODR99158.1"/>
    <property type="molecule type" value="Genomic_DNA"/>
</dbReference>
<feature type="domain" description="AB hydrolase-1" evidence="4">
    <location>
        <begin position="79"/>
        <end position="315"/>
    </location>
</feature>
<dbReference type="PIRSF" id="PIRSF005211">
    <property type="entry name" value="Ab_hydro_YheT"/>
    <property type="match status" value="1"/>
</dbReference>
<feature type="active site" description="Charge relay system" evidence="2">
    <location>
        <position position="280"/>
    </location>
</feature>
<evidence type="ECO:0000313" key="5">
    <source>
        <dbReference type="EMBL" id="ODR99158.1"/>
    </source>
</evidence>
<dbReference type="Proteomes" id="UP000094501">
    <property type="component" value="Unassembled WGS sequence"/>
</dbReference>
<dbReference type="OrthoDB" id="332676at2"/>
<dbReference type="PANTHER" id="PTHR10794:SF94">
    <property type="entry name" value="ESTERASE YHET-RELATED"/>
    <property type="match status" value="1"/>
</dbReference>
<dbReference type="InterPro" id="IPR012020">
    <property type="entry name" value="ABHD4"/>
</dbReference>
<evidence type="ECO:0000259" key="4">
    <source>
        <dbReference type="Pfam" id="PF12697"/>
    </source>
</evidence>
<name>A0A1E3W030_9HYPH</name>
<dbReference type="Pfam" id="PF12697">
    <property type="entry name" value="Abhydrolase_6"/>
    <property type="match status" value="1"/>
</dbReference>
<evidence type="ECO:0000256" key="3">
    <source>
        <dbReference type="SAM" id="MobiDB-lite"/>
    </source>
</evidence>
<dbReference type="GO" id="GO:0034338">
    <property type="term" value="F:short-chain carboxylesterase activity"/>
    <property type="evidence" value="ECO:0007669"/>
    <property type="project" value="TreeGrafter"/>
</dbReference>
<evidence type="ECO:0000313" key="6">
    <source>
        <dbReference type="Proteomes" id="UP000094501"/>
    </source>
</evidence>
<proteinExistence type="inferred from homology"/>
<sequence>MLFVLDALRDSAGDGATFQDRAPWWGGDLQTLRNVVMRRPFPLPGRAVRLEFPANDGSGDRLMGTLHEPDALGGQEPLIVLIHGLTGCEDSDYMRESARFHLARGRAVLRLNLRGAGPARDLAGNYYHAGCAADIQSVLDGLGRHRTEQGVFLVGYSLGGNVLLNWLGRAGRHGSVIGAATVSAPIAPRQACRRMLEPRNALYHRFLIQRMKRDVLASCGLTPLERRVIARARTIFEFDDQWVAPRNGFRNAVDYYTRTAGAQFVPAISIPTLMIHAANDPWIPAEPYLQLKTRELPHVEILLPTGGGHLGFHERGFRDTWHDRIIDGFIRGLADGRPMPRPRPGSETATGT</sequence>
<dbReference type="STRING" id="1774968.AUC68_03780"/>
<dbReference type="GO" id="GO:0047372">
    <property type="term" value="F:monoacylglycerol lipase activity"/>
    <property type="evidence" value="ECO:0007669"/>
    <property type="project" value="TreeGrafter"/>
</dbReference>
<dbReference type="AlphaFoldDB" id="A0A1E3W030"/>
<protein>
    <recommendedName>
        <fullName evidence="4">AB hydrolase-1 domain-containing protein</fullName>
    </recommendedName>
</protein>
<keyword evidence="6" id="KW-1185">Reference proteome</keyword>
<dbReference type="SUPFAM" id="SSF53474">
    <property type="entry name" value="alpha/beta-Hydrolases"/>
    <property type="match status" value="1"/>
</dbReference>
<comment type="caution">
    <text evidence="5">The sequence shown here is derived from an EMBL/GenBank/DDBJ whole genome shotgun (WGS) entry which is preliminary data.</text>
</comment>